<evidence type="ECO:0000256" key="3">
    <source>
        <dbReference type="ARBA" id="ARBA00022840"/>
    </source>
</evidence>
<evidence type="ECO:0000256" key="1">
    <source>
        <dbReference type="ARBA" id="ARBA00008020"/>
    </source>
</evidence>
<dbReference type="InterPro" id="IPR017998">
    <property type="entry name" value="Chaperone_TCP-1"/>
</dbReference>
<keyword evidence="4 5" id="KW-0143">Chaperone</keyword>
<dbReference type="PRINTS" id="PR00304">
    <property type="entry name" value="TCOMPLEXTCP1"/>
</dbReference>
<dbReference type="PROSITE" id="PS00750">
    <property type="entry name" value="TCP1_1"/>
    <property type="match status" value="1"/>
</dbReference>
<dbReference type="NCBIfam" id="NF041082">
    <property type="entry name" value="thermosome_alpha"/>
    <property type="match status" value="1"/>
</dbReference>
<dbReference type="AlphaFoldDB" id="A0A1M5KTF9"/>
<dbReference type="Gene3D" id="3.30.260.10">
    <property type="entry name" value="TCP-1-like chaperonin intermediate domain"/>
    <property type="match status" value="1"/>
</dbReference>
<organism evidence="6 7">
    <name type="scientific">Halobaculum gomorrense</name>
    <dbReference type="NCBI Taxonomy" id="43928"/>
    <lineage>
        <taxon>Archaea</taxon>
        <taxon>Methanobacteriati</taxon>
        <taxon>Methanobacteriota</taxon>
        <taxon>Stenosarchaea group</taxon>
        <taxon>Halobacteria</taxon>
        <taxon>Halobacteriales</taxon>
        <taxon>Haloferacaceae</taxon>
        <taxon>Halobaculum</taxon>
    </lineage>
</organism>
<accession>A0A1M5KTF9</accession>
<dbReference type="InterPro" id="IPR054827">
    <property type="entry name" value="thermosome_alpha"/>
</dbReference>
<evidence type="ECO:0000256" key="5">
    <source>
        <dbReference type="RuleBase" id="RU004187"/>
    </source>
</evidence>
<reference evidence="6 7" key="1">
    <citation type="submission" date="2016-11" db="EMBL/GenBank/DDBJ databases">
        <authorList>
            <person name="Jaros S."/>
            <person name="Januszkiewicz K."/>
            <person name="Wedrychowicz H."/>
        </authorList>
    </citation>
    <scope>NUCLEOTIDE SEQUENCE [LARGE SCALE GENOMIC DNA]</scope>
    <source>
        <strain evidence="6 7">DSM 9297</strain>
    </source>
</reference>
<protein>
    <submittedName>
        <fullName evidence="6">Thermosome subunit</fullName>
    </submittedName>
</protein>
<dbReference type="SUPFAM" id="SSF48592">
    <property type="entry name" value="GroEL equatorial domain-like"/>
    <property type="match status" value="1"/>
</dbReference>
<dbReference type="EMBL" id="FQWV01000001">
    <property type="protein sequence ID" value="SHG56071.1"/>
    <property type="molecule type" value="Genomic_DNA"/>
</dbReference>
<dbReference type="NCBIfam" id="NF041083">
    <property type="entry name" value="thermosome_beta"/>
    <property type="match status" value="1"/>
</dbReference>
<dbReference type="STRING" id="43928.SAMN05443636_0637"/>
<dbReference type="InterPro" id="IPR027409">
    <property type="entry name" value="GroEL-like_apical_dom_sf"/>
</dbReference>
<keyword evidence="3 5" id="KW-0067">ATP-binding</keyword>
<name>A0A1M5KTF9_9EURY</name>
<dbReference type="InterPro" id="IPR027410">
    <property type="entry name" value="TCP-1-like_intermed_sf"/>
</dbReference>
<keyword evidence="2 5" id="KW-0547">Nucleotide-binding</keyword>
<dbReference type="PANTHER" id="PTHR11353">
    <property type="entry name" value="CHAPERONIN"/>
    <property type="match status" value="1"/>
</dbReference>
<gene>
    <name evidence="6" type="ORF">SAMN05443636_0637</name>
</gene>
<dbReference type="GO" id="GO:0051082">
    <property type="term" value="F:unfolded protein binding"/>
    <property type="evidence" value="ECO:0007669"/>
    <property type="project" value="InterPro"/>
</dbReference>
<sequence>MSYMQQPLYVLAESTQRTSGADARRSNVAAGRAVANAVRTTLGPRGMDKMLVDSSGGVVVTNDGATILKEMDIEHPAAQMLVEVAESQEAEVGDGTTTAAVLAGELLARAEDLLDDDVHATAVVEGYHEALRLALDAVDGMLVGGEVDREALLTVAESAMTGKGTGDIATGVLAGIVVDAVLQVADDDDRRVNRDDIRVFTRTGASAAAAELVRGVVFEEEPANDNMPRSVEEATVAVLDTKLDVRSGEVDTEYTITSVDQLDAALSAEDAERRTIAETLSAAGVDVVFCSKKISDPVAAYLADAGILAFSNVKASEARAFARSTGARRLGTIDDIEASDLGTAASIRVEKHAGDDVTFVEGNDDSRTVTLYVRGSTDHVVDETERAVDDALGVVVAAHEDGEIVPGAGAVEVAIADRLRSGANAVTGRKALAVEAFADAVDAVPRTLAENAGLDPIDALVDLRAHHDSEGVAGIVIDGPSVAITDPRDEHVVDPVAVKREALESATEAATMILRIDDVIAAN</sequence>
<dbReference type="InterPro" id="IPR053374">
    <property type="entry name" value="TCP-1_chaperonin"/>
</dbReference>
<dbReference type="PROSITE" id="PS00995">
    <property type="entry name" value="TCP1_3"/>
    <property type="match status" value="1"/>
</dbReference>
<dbReference type="Gene3D" id="1.10.560.10">
    <property type="entry name" value="GroEL-like equatorial domain"/>
    <property type="match status" value="1"/>
</dbReference>
<dbReference type="PROSITE" id="PS00751">
    <property type="entry name" value="TCP1_2"/>
    <property type="match status" value="1"/>
</dbReference>
<dbReference type="Proteomes" id="UP000184357">
    <property type="component" value="Unassembled WGS sequence"/>
</dbReference>
<proteinExistence type="inferred from homology"/>
<dbReference type="SUPFAM" id="SSF52029">
    <property type="entry name" value="GroEL apical domain-like"/>
    <property type="match status" value="1"/>
</dbReference>
<dbReference type="GO" id="GO:0140662">
    <property type="term" value="F:ATP-dependent protein folding chaperone"/>
    <property type="evidence" value="ECO:0007669"/>
    <property type="project" value="InterPro"/>
</dbReference>
<dbReference type="GO" id="GO:0005524">
    <property type="term" value="F:ATP binding"/>
    <property type="evidence" value="ECO:0007669"/>
    <property type="project" value="UniProtKB-KW"/>
</dbReference>
<dbReference type="InterPro" id="IPR027413">
    <property type="entry name" value="GROEL-like_equatorial_sf"/>
</dbReference>
<evidence type="ECO:0000256" key="4">
    <source>
        <dbReference type="ARBA" id="ARBA00023186"/>
    </source>
</evidence>
<evidence type="ECO:0000313" key="6">
    <source>
        <dbReference type="EMBL" id="SHG56071.1"/>
    </source>
</evidence>
<evidence type="ECO:0000256" key="2">
    <source>
        <dbReference type="ARBA" id="ARBA00022741"/>
    </source>
</evidence>
<dbReference type="GO" id="GO:0016887">
    <property type="term" value="F:ATP hydrolysis activity"/>
    <property type="evidence" value="ECO:0007669"/>
    <property type="project" value="InterPro"/>
</dbReference>
<comment type="similarity">
    <text evidence="1 5">Belongs to the TCP-1 chaperonin family.</text>
</comment>
<evidence type="ECO:0000313" key="7">
    <source>
        <dbReference type="Proteomes" id="UP000184357"/>
    </source>
</evidence>
<keyword evidence="7" id="KW-1185">Reference proteome</keyword>
<dbReference type="Pfam" id="PF00118">
    <property type="entry name" value="Cpn60_TCP1"/>
    <property type="match status" value="1"/>
</dbReference>
<dbReference type="SUPFAM" id="SSF54849">
    <property type="entry name" value="GroEL-intermediate domain like"/>
    <property type="match status" value="1"/>
</dbReference>
<dbReference type="InterPro" id="IPR002194">
    <property type="entry name" value="Chaperonin_TCP-1_CS"/>
</dbReference>
<dbReference type="InterPro" id="IPR002423">
    <property type="entry name" value="Cpn60/GroEL/TCP-1"/>
</dbReference>
<dbReference type="Gene3D" id="3.50.7.10">
    <property type="entry name" value="GroEL"/>
    <property type="match status" value="1"/>
</dbReference>